<protein>
    <submittedName>
        <fullName evidence="2">Transposase</fullName>
    </submittedName>
</protein>
<sequence>MIAKGNKAHVSHLRNLVRDIFVYKLEADREVMHQRGQGIAIPAALRNGWTEADAWADIELPAKDPVAFNKWLASQKPHDNNAYSKPGFPLGYAPIAATTKTVPEKRPDVIVHGQDKLAYHVEIRGGKTFLRNYAHEKKSSGLFALVGTVLDSKFRLRKTRNLAIKRTAKQRELATIDGPHSTSTDSEIPIEKLRILSVDHPATEDHVIGLNTLHEDVLQFTANDLQAYEDVTAASDFIGPGQQEMLHDLGIAPCGLCSTDLHADELEEK</sequence>
<dbReference type="AlphaFoldDB" id="A0A183BUE9"/>
<dbReference type="Proteomes" id="UP000050741">
    <property type="component" value="Unassembled WGS sequence"/>
</dbReference>
<name>A0A183BUE9_GLOPA</name>
<reference evidence="1" key="2">
    <citation type="submission" date="2014-05" db="EMBL/GenBank/DDBJ databases">
        <title>The genome and life-stage specific transcriptomes of Globodera pallida elucidate key aspects of plant parasitism by a cyst nematode.</title>
        <authorList>
            <person name="Cotton J.A."/>
            <person name="Lilley C.J."/>
            <person name="Jones L.M."/>
            <person name="Kikuchi T."/>
            <person name="Reid A.J."/>
            <person name="Thorpe P."/>
            <person name="Tsai I.J."/>
            <person name="Beasley H."/>
            <person name="Blok V."/>
            <person name="Cock P.J.A."/>
            <person name="Van den Akker S.E."/>
            <person name="Holroyd N."/>
            <person name="Hunt M."/>
            <person name="Mantelin S."/>
            <person name="Naghra H."/>
            <person name="Pain A."/>
            <person name="Palomares-Rius J.E."/>
            <person name="Zarowiecki M."/>
            <person name="Berriman M."/>
            <person name="Jones J.T."/>
            <person name="Urwin P.E."/>
        </authorList>
    </citation>
    <scope>NUCLEOTIDE SEQUENCE [LARGE SCALE GENOMIC DNA]</scope>
    <source>
        <strain evidence="1">Lindley</strain>
    </source>
</reference>
<evidence type="ECO:0000313" key="2">
    <source>
        <dbReference type="WBParaSite" id="GPLIN_000423500"/>
    </source>
</evidence>
<dbReference type="WBParaSite" id="GPLIN_000423500">
    <property type="protein sequence ID" value="GPLIN_000423500"/>
    <property type="gene ID" value="GPLIN_000423500"/>
</dbReference>
<keyword evidence="1" id="KW-1185">Reference proteome</keyword>
<reference evidence="1" key="1">
    <citation type="submission" date="2013-12" db="EMBL/GenBank/DDBJ databases">
        <authorList>
            <person name="Aslett M."/>
        </authorList>
    </citation>
    <scope>NUCLEOTIDE SEQUENCE [LARGE SCALE GENOMIC DNA]</scope>
    <source>
        <strain evidence="1">Lindley</strain>
    </source>
</reference>
<organism evidence="1 2">
    <name type="scientific">Globodera pallida</name>
    <name type="common">Potato cyst nematode worm</name>
    <name type="synonym">Heterodera pallida</name>
    <dbReference type="NCBI Taxonomy" id="36090"/>
    <lineage>
        <taxon>Eukaryota</taxon>
        <taxon>Metazoa</taxon>
        <taxon>Ecdysozoa</taxon>
        <taxon>Nematoda</taxon>
        <taxon>Chromadorea</taxon>
        <taxon>Rhabditida</taxon>
        <taxon>Tylenchina</taxon>
        <taxon>Tylenchomorpha</taxon>
        <taxon>Tylenchoidea</taxon>
        <taxon>Heteroderidae</taxon>
        <taxon>Heteroderinae</taxon>
        <taxon>Globodera</taxon>
    </lineage>
</organism>
<reference evidence="2" key="3">
    <citation type="submission" date="2016-06" db="UniProtKB">
        <authorList>
            <consortium name="WormBaseParasite"/>
        </authorList>
    </citation>
    <scope>IDENTIFICATION</scope>
</reference>
<proteinExistence type="predicted"/>
<evidence type="ECO:0000313" key="1">
    <source>
        <dbReference type="Proteomes" id="UP000050741"/>
    </source>
</evidence>
<accession>A0A183BUE9</accession>